<accession>A0A059G2M7</accession>
<comment type="caution">
    <text evidence="2">The sequence shown here is derived from an EMBL/GenBank/DDBJ whole genome shotgun (WGS) entry which is preliminary data.</text>
</comment>
<dbReference type="InterPro" id="IPR010982">
    <property type="entry name" value="Lambda_DNA-bd_dom_sf"/>
</dbReference>
<dbReference type="EMBL" id="ARYL01000053">
    <property type="protein sequence ID" value="KDA00733.1"/>
    <property type="molecule type" value="Genomic_DNA"/>
</dbReference>
<dbReference type="OrthoDB" id="9805309at2"/>
<dbReference type="PROSITE" id="PS50943">
    <property type="entry name" value="HTH_CROC1"/>
    <property type="match status" value="1"/>
</dbReference>
<gene>
    <name evidence="2" type="ORF">HOC_19046</name>
</gene>
<dbReference type="Pfam" id="PF13443">
    <property type="entry name" value="HTH_26"/>
    <property type="match status" value="1"/>
</dbReference>
<dbReference type="eggNOG" id="ENOG5033E47">
    <property type="taxonomic scope" value="Bacteria"/>
</dbReference>
<dbReference type="SMART" id="SM00530">
    <property type="entry name" value="HTH_XRE"/>
    <property type="match status" value="1"/>
</dbReference>
<dbReference type="CDD" id="cd00093">
    <property type="entry name" value="HTH_XRE"/>
    <property type="match status" value="1"/>
</dbReference>
<dbReference type="GO" id="GO:0003677">
    <property type="term" value="F:DNA binding"/>
    <property type="evidence" value="ECO:0007669"/>
    <property type="project" value="InterPro"/>
</dbReference>
<proteinExistence type="predicted"/>
<reference evidence="2 3" key="1">
    <citation type="journal article" date="2014" name="Antonie Van Leeuwenhoek">
        <title>Hyphomonas beringensis sp. nov. and Hyphomonas chukchiensis sp. nov., isolated from surface seawater of the Bering Sea and Chukchi Sea.</title>
        <authorList>
            <person name="Li C."/>
            <person name="Lai Q."/>
            <person name="Li G."/>
            <person name="Dong C."/>
            <person name="Wang J."/>
            <person name="Liao Y."/>
            <person name="Shao Z."/>
        </authorList>
    </citation>
    <scope>NUCLEOTIDE SEQUENCE [LARGE SCALE GENOMIC DNA]</scope>
    <source>
        <strain evidence="2 3">SCH89</strain>
    </source>
</reference>
<evidence type="ECO:0000313" key="2">
    <source>
        <dbReference type="EMBL" id="KDA00733.1"/>
    </source>
</evidence>
<protein>
    <submittedName>
        <fullName evidence="2">Transcriptional regulator</fullName>
    </submittedName>
</protein>
<evidence type="ECO:0000259" key="1">
    <source>
        <dbReference type="PROSITE" id="PS50943"/>
    </source>
</evidence>
<dbReference type="SUPFAM" id="SSF47413">
    <property type="entry name" value="lambda repressor-like DNA-binding domains"/>
    <property type="match status" value="1"/>
</dbReference>
<feature type="domain" description="HTH cro/C1-type" evidence="1">
    <location>
        <begin position="14"/>
        <end position="67"/>
    </location>
</feature>
<dbReference type="AlphaFoldDB" id="A0A059G2M7"/>
<dbReference type="InterPro" id="IPR001387">
    <property type="entry name" value="Cro/C1-type_HTH"/>
</dbReference>
<organism evidence="2 3">
    <name type="scientific">Hyphomonas oceanitis SCH89</name>
    <dbReference type="NCBI Taxonomy" id="1280953"/>
    <lineage>
        <taxon>Bacteria</taxon>
        <taxon>Pseudomonadati</taxon>
        <taxon>Pseudomonadota</taxon>
        <taxon>Alphaproteobacteria</taxon>
        <taxon>Hyphomonadales</taxon>
        <taxon>Hyphomonadaceae</taxon>
        <taxon>Hyphomonas</taxon>
    </lineage>
</organism>
<name>A0A059G2M7_9PROT</name>
<dbReference type="Gene3D" id="1.10.260.40">
    <property type="entry name" value="lambda repressor-like DNA-binding domains"/>
    <property type="match status" value="1"/>
</dbReference>
<evidence type="ECO:0000313" key="3">
    <source>
        <dbReference type="Proteomes" id="UP000024942"/>
    </source>
</evidence>
<keyword evidence="3" id="KW-1185">Reference proteome</keyword>
<dbReference type="Proteomes" id="UP000024942">
    <property type="component" value="Unassembled WGS sequence"/>
</dbReference>
<sequence length="76" mass="8456">MLRIFLKEAMHDFERRSGCKLTYEQLAAATGLSVSTLQSIASRAAYNPRLSTISTLCEALDCGPEILLRRTPIKVK</sequence>